<dbReference type="InterPro" id="IPR001296">
    <property type="entry name" value="Glyco_trans_1"/>
</dbReference>
<dbReference type="GO" id="GO:0016758">
    <property type="term" value="F:hexosyltransferase activity"/>
    <property type="evidence" value="ECO:0007669"/>
    <property type="project" value="TreeGrafter"/>
</dbReference>
<dbReference type="InterPro" id="IPR028098">
    <property type="entry name" value="Glyco_trans_4-like_N"/>
</dbReference>
<proteinExistence type="predicted"/>
<dbReference type="AlphaFoldDB" id="A0A3D9S0F5"/>
<feature type="domain" description="Glycosyltransferase subfamily 4-like N-terminal" evidence="2">
    <location>
        <begin position="14"/>
        <end position="180"/>
    </location>
</feature>
<evidence type="ECO:0000313" key="3">
    <source>
        <dbReference type="EMBL" id="REE85198.1"/>
    </source>
</evidence>
<dbReference type="PANTHER" id="PTHR45947">
    <property type="entry name" value="SULFOQUINOVOSYL TRANSFERASE SQD2"/>
    <property type="match status" value="1"/>
</dbReference>
<dbReference type="OrthoDB" id="9802525at2"/>
<organism evidence="3 4">
    <name type="scientific">Paenibacillus taihuensis</name>
    <dbReference type="NCBI Taxonomy" id="1156355"/>
    <lineage>
        <taxon>Bacteria</taxon>
        <taxon>Bacillati</taxon>
        <taxon>Bacillota</taxon>
        <taxon>Bacilli</taxon>
        <taxon>Bacillales</taxon>
        <taxon>Paenibacillaceae</taxon>
        <taxon>Paenibacillus</taxon>
    </lineage>
</organism>
<dbReference type="PANTHER" id="PTHR45947:SF3">
    <property type="entry name" value="SULFOQUINOVOSYL TRANSFERASE SQD2"/>
    <property type="match status" value="1"/>
</dbReference>
<evidence type="ECO:0000313" key="4">
    <source>
        <dbReference type="Proteomes" id="UP000256304"/>
    </source>
</evidence>
<dbReference type="Pfam" id="PF00534">
    <property type="entry name" value="Glycos_transf_1"/>
    <property type="match status" value="1"/>
</dbReference>
<gene>
    <name evidence="3" type="ORF">A8990_113118</name>
</gene>
<dbReference type="CDD" id="cd03814">
    <property type="entry name" value="GT4-like"/>
    <property type="match status" value="1"/>
</dbReference>
<evidence type="ECO:0000259" key="1">
    <source>
        <dbReference type="Pfam" id="PF00534"/>
    </source>
</evidence>
<keyword evidence="4" id="KW-1185">Reference proteome</keyword>
<dbReference type="RefSeq" id="WP_116189503.1">
    <property type="nucleotide sequence ID" value="NZ_QTTN01000013.1"/>
</dbReference>
<keyword evidence="3" id="KW-0808">Transferase</keyword>
<sequence length="393" mass="44880">MRLALFTDTYAPDVNGVARTLEKWEHFLRRKNIPCLVFAPNSAAAAQRESSPFVERFMSMPFFLYPELRFTLPNPIHIRRALEQFQPTLIHVATPFNMGLCGVHYARKHHIPLVASYHTHFDRYLAFYNIHWMVKMLWRYLEWFHQDCRRIFVPSASTLHGLAERGWDEERLSVWTRGIDALHFHPIVDRTALLAEQEIAEDKFVVLYVGRMAPEKNVDTAVAAFAKFQRETGKDAVFVLAGDGPQMQQMKQLAAREGINTRFLGFTAMPKLQQWYAAADVLLFPSPTETFGNVVLEAMACGTPVICADSGGVVDTVNHEWNGLLCEPGNADAFCDALERIYLDEELRKRLIARGLAHSMRQSWESIFEELLASMEQAAQQPVISSSIRHIGR</sequence>
<comment type="caution">
    <text evidence="3">The sequence shown here is derived from an EMBL/GenBank/DDBJ whole genome shotgun (WGS) entry which is preliminary data.</text>
</comment>
<reference evidence="3 4" key="1">
    <citation type="submission" date="2018-08" db="EMBL/GenBank/DDBJ databases">
        <title>Genomic Encyclopedia of Type Strains, Phase III (KMG-III): the genomes of soil and plant-associated and newly described type strains.</title>
        <authorList>
            <person name="Whitman W."/>
        </authorList>
    </citation>
    <scope>NUCLEOTIDE SEQUENCE [LARGE SCALE GENOMIC DNA]</scope>
    <source>
        <strain evidence="3 4">CGMCC 1.10966</strain>
    </source>
</reference>
<protein>
    <submittedName>
        <fullName evidence="3">Glycosyltransferase involved in cell wall biosynthesis</fullName>
    </submittedName>
</protein>
<dbReference type="SUPFAM" id="SSF53756">
    <property type="entry name" value="UDP-Glycosyltransferase/glycogen phosphorylase"/>
    <property type="match status" value="1"/>
</dbReference>
<name>A0A3D9S0F5_9BACL</name>
<dbReference type="InterPro" id="IPR050194">
    <property type="entry name" value="Glycosyltransferase_grp1"/>
</dbReference>
<dbReference type="Proteomes" id="UP000256304">
    <property type="component" value="Unassembled WGS sequence"/>
</dbReference>
<dbReference type="Gene3D" id="3.40.50.2000">
    <property type="entry name" value="Glycogen Phosphorylase B"/>
    <property type="match status" value="2"/>
</dbReference>
<accession>A0A3D9S0F5</accession>
<feature type="domain" description="Glycosyl transferase family 1" evidence="1">
    <location>
        <begin position="191"/>
        <end position="355"/>
    </location>
</feature>
<dbReference type="Pfam" id="PF13439">
    <property type="entry name" value="Glyco_transf_4"/>
    <property type="match status" value="1"/>
</dbReference>
<evidence type="ECO:0000259" key="2">
    <source>
        <dbReference type="Pfam" id="PF13439"/>
    </source>
</evidence>
<dbReference type="EMBL" id="QTTN01000013">
    <property type="protein sequence ID" value="REE85198.1"/>
    <property type="molecule type" value="Genomic_DNA"/>
</dbReference>